<dbReference type="Pfam" id="PF00589">
    <property type="entry name" value="Phage_integrase"/>
    <property type="match status" value="1"/>
</dbReference>
<dbReference type="InterPro" id="IPR050090">
    <property type="entry name" value="Tyrosine_recombinase_XerCD"/>
</dbReference>
<dbReference type="EMBL" id="BLVP01000036">
    <property type="protein sequence ID" value="GFM38275.1"/>
    <property type="molecule type" value="Genomic_DNA"/>
</dbReference>
<keyword evidence="6" id="KW-1185">Reference proteome</keyword>
<evidence type="ECO:0000313" key="5">
    <source>
        <dbReference type="EMBL" id="GFM38275.1"/>
    </source>
</evidence>
<sequence>MAIATYQTKQGRRYKAELYAGGKRIACKRGFLTKKEARDWLRDAEKAPVQPQHQRQTLITLEQLANAYLTEIQDRRKRNTYIYKRGTFRRVLAFSGYTILLRDVTRDHLAEYLRIQKEERGETAANCDLREISTLFKWGMKHGHTVHNPAISIESYATKSYVRYVPPAEDIAAVRMAATKEERQIIDTLYFTAARLSEVLGMTWEDVNFEARALRLWTSKRRGGNKEPRVLGIHEELHSLLWGIWEERDKTNPYVFPNPLTGQPYHRISGFIRDLFKRVCERAGLEKPFTAHAIRHHVASRISDSHKATTRQIQKFLGHMNVRTTEIYLHELQVDHSILDAFNPSPIEASKAQNEE</sequence>
<proteinExistence type="inferred from homology"/>
<dbReference type="PANTHER" id="PTHR30349:SF64">
    <property type="entry name" value="PROPHAGE INTEGRASE INTD-RELATED"/>
    <property type="match status" value="1"/>
</dbReference>
<name>A0A7J0BYK4_9BACT</name>
<dbReference type="InterPro" id="IPR002104">
    <property type="entry name" value="Integrase_catalytic"/>
</dbReference>
<reference evidence="5 6" key="1">
    <citation type="submission" date="2020-05" db="EMBL/GenBank/DDBJ databases">
        <title>Draft genome sequence of Desulfovibrio psychrotolerans JS1T.</title>
        <authorList>
            <person name="Ueno A."/>
            <person name="Tamazawa S."/>
            <person name="Tamamura S."/>
            <person name="Murakami T."/>
            <person name="Kiyama T."/>
            <person name="Inomata H."/>
            <person name="Amano Y."/>
            <person name="Miyakawa K."/>
            <person name="Tamaki H."/>
            <person name="Naganuma T."/>
            <person name="Kaneko K."/>
        </authorList>
    </citation>
    <scope>NUCLEOTIDE SEQUENCE [LARGE SCALE GENOMIC DNA]</scope>
    <source>
        <strain evidence="5 6">JS1</strain>
    </source>
</reference>
<dbReference type="CDD" id="cd00796">
    <property type="entry name" value="INT_Rci_Hp1_C"/>
    <property type="match status" value="1"/>
</dbReference>
<evidence type="ECO:0000256" key="1">
    <source>
        <dbReference type="ARBA" id="ARBA00008857"/>
    </source>
</evidence>
<dbReference type="GO" id="GO:0015074">
    <property type="term" value="P:DNA integration"/>
    <property type="evidence" value="ECO:0007669"/>
    <property type="project" value="InterPro"/>
</dbReference>
<dbReference type="GO" id="GO:0003677">
    <property type="term" value="F:DNA binding"/>
    <property type="evidence" value="ECO:0007669"/>
    <property type="project" value="UniProtKB-KW"/>
</dbReference>
<dbReference type="Gene3D" id="1.10.443.10">
    <property type="entry name" value="Intergrase catalytic core"/>
    <property type="match status" value="1"/>
</dbReference>
<comment type="similarity">
    <text evidence="1">Belongs to the 'phage' integrase family.</text>
</comment>
<dbReference type="RefSeq" id="WP_174410897.1">
    <property type="nucleotide sequence ID" value="NZ_BLVP01000036.1"/>
</dbReference>
<dbReference type="Proteomes" id="UP000503820">
    <property type="component" value="Unassembled WGS sequence"/>
</dbReference>
<dbReference type="AlphaFoldDB" id="A0A7J0BYK4"/>
<organism evidence="5 6">
    <name type="scientific">Desulfovibrio psychrotolerans</name>
    <dbReference type="NCBI Taxonomy" id="415242"/>
    <lineage>
        <taxon>Bacteria</taxon>
        <taxon>Pseudomonadati</taxon>
        <taxon>Thermodesulfobacteriota</taxon>
        <taxon>Desulfovibrionia</taxon>
        <taxon>Desulfovibrionales</taxon>
        <taxon>Desulfovibrionaceae</taxon>
        <taxon>Desulfovibrio</taxon>
    </lineage>
</organism>
<comment type="caution">
    <text evidence="5">The sequence shown here is derived from an EMBL/GenBank/DDBJ whole genome shotgun (WGS) entry which is preliminary data.</text>
</comment>
<dbReference type="Gene3D" id="1.10.150.130">
    <property type="match status" value="1"/>
</dbReference>
<dbReference type="SUPFAM" id="SSF56349">
    <property type="entry name" value="DNA breaking-rejoining enzymes"/>
    <property type="match status" value="1"/>
</dbReference>
<evidence type="ECO:0000256" key="3">
    <source>
        <dbReference type="ARBA" id="ARBA00023172"/>
    </source>
</evidence>
<evidence type="ECO:0000313" key="6">
    <source>
        <dbReference type="Proteomes" id="UP000503820"/>
    </source>
</evidence>
<dbReference type="PROSITE" id="PS51898">
    <property type="entry name" value="TYR_RECOMBINASE"/>
    <property type="match status" value="1"/>
</dbReference>
<dbReference type="InterPro" id="IPR010998">
    <property type="entry name" value="Integrase_recombinase_N"/>
</dbReference>
<keyword evidence="2" id="KW-0238">DNA-binding</keyword>
<gene>
    <name evidence="5" type="ORF">DSM19430T_29590</name>
</gene>
<dbReference type="GO" id="GO:0006310">
    <property type="term" value="P:DNA recombination"/>
    <property type="evidence" value="ECO:0007669"/>
    <property type="project" value="UniProtKB-KW"/>
</dbReference>
<accession>A0A7J0BYK4</accession>
<evidence type="ECO:0000259" key="4">
    <source>
        <dbReference type="PROSITE" id="PS51898"/>
    </source>
</evidence>
<protein>
    <recommendedName>
        <fullName evidence="4">Tyr recombinase domain-containing protein</fullName>
    </recommendedName>
</protein>
<evidence type="ECO:0000256" key="2">
    <source>
        <dbReference type="ARBA" id="ARBA00023125"/>
    </source>
</evidence>
<dbReference type="InterPro" id="IPR013762">
    <property type="entry name" value="Integrase-like_cat_sf"/>
</dbReference>
<dbReference type="PANTHER" id="PTHR30349">
    <property type="entry name" value="PHAGE INTEGRASE-RELATED"/>
    <property type="match status" value="1"/>
</dbReference>
<keyword evidence="3" id="KW-0233">DNA recombination</keyword>
<dbReference type="InterPro" id="IPR011010">
    <property type="entry name" value="DNA_brk_join_enz"/>
</dbReference>
<feature type="domain" description="Tyr recombinase" evidence="4">
    <location>
        <begin position="160"/>
        <end position="343"/>
    </location>
</feature>